<keyword evidence="4" id="KW-1185">Reference proteome</keyword>
<gene>
    <name evidence="3" type="ORF">BDFB_005221</name>
</gene>
<feature type="transmembrane region" description="Helical" evidence="2">
    <location>
        <begin position="228"/>
        <end position="248"/>
    </location>
</feature>
<feature type="transmembrane region" description="Helical" evidence="2">
    <location>
        <begin position="70"/>
        <end position="92"/>
    </location>
</feature>
<organism evidence="3 4">
    <name type="scientific">Asbolus verrucosus</name>
    <name type="common">Desert ironclad beetle</name>
    <dbReference type="NCBI Taxonomy" id="1661398"/>
    <lineage>
        <taxon>Eukaryota</taxon>
        <taxon>Metazoa</taxon>
        <taxon>Ecdysozoa</taxon>
        <taxon>Arthropoda</taxon>
        <taxon>Hexapoda</taxon>
        <taxon>Insecta</taxon>
        <taxon>Pterygota</taxon>
        <taxon>Neoptera</taxon>
        <taxon>Endopterygota</taxon>
        <taxon>Coleoptera</taxon>
        <taxon>Polyphaga</taxon>
        <taxon>Cucujiformia</taxon>
        <taxon>Tenebrionidae</taxon>
        <taxon>Pimeliinae</taxon>
        <taxon>Asbolus</taxon>
    </lineage>
</organism>
<dbReference type="Pfam" id="PF01770">
    <property type="entry name" value="Folate_carrier"/>
    <property type="match status" value="1"/>
</dbReference>
<dbReference type="GO" id="GO:0005886">
    <property type="term" value="C:plasma membrane"/>
    <property type="evidence" value="ECO:0007669"/>
    <property type="project" value="TreeGrafter"/>
</dbReference>
<sequence>MFSSMFAQLSIKMQWLNYQELNYINLAENVYYLASPLDADQKLPRRIGNTILLFKSSFMNSFRQKYIKRWSLWSICTICSYTQISTFIQPLWKVLHDANGVAAYNGAVEATLNALSLFCVLLAGTIKINWKVRTVLLMHVISGLQFIFLFSMSSLYSVVFNYASYVVFGAIHHFVITGISIEIAKILEKGSFGLVFGFIHLVAAILNSVIVCVINDDVGYKLDPQQQFFAYFLIHIVIYAIFFIASIIKLRVDTIMTRHQQNQIPLEGHS</sequence>
<evidence type="ECO:0000256" key="2">
    <source>
        <dbReference type="SAM" id="Phobius"/>
    </source>
</evidence>
<dbReference type="InterPro" id="IPR036259">
    <property type="entry name" value="MFS_trans_sf"/>
</dbReference>
<dbReference type="AlphaFoldDB" id="A0A482W685"/>
<comment type="caution">
    <text evidence="3">The sequence shown here is derived from an EMBL/GenBank/DDBJ whole genome shotgun (WGS) entry which is preliminary data.</text>
</comment>
<dbReference type="PANTHER" id="PTHR10686:SF18">
    <property type="entry name" value="IP11787P-RELATED"/>
    <property type="match status" value="1"/>
</dbReference>
<reference evidence="3 4" key="1">
    <citation type="submission" date="2017-03" db="EMBL/GenBank/DDBJ databases">
        <title>Genome of the blue death feigning beetle - Asbolus verrucosus.</title>
        <authorList>
            <person name="Rider S.D."/>
        </authorList>
    </citation>
    <scope>NUCLEOTIDE SEQUENCE [LARGE SCALE GENOMIC DNA]</scope>
    <source>
        <strain evidence="3">Butters</strain>
        <tissue evidence="3">Head and leg muscle</tissue>
    </source>
</reference>
<feature type="transmembrane region" description="Helical" evidence="2">
    <location>
        <begin position="193"/>
        <end position="216"/>
    </location>
</feature>
<dbReference type="EMBL" id="QDEB01024576">
    <property type="protein sequence ID" value="RZC40614.1"/>
    <property type="molecule type" value="Genomic_DNA"/>
</dbReference>
<dbReference type="Proteomes" id="UP000292052">
    <property type="component" value="Unassembled WGS sequence"/>
</dbReference>
<evidence type="ECO:0000256" key="1">
    <source>
        <dbReference type="ARBA" id="ARBA00005773"/>
    </source>
</evidence>
<feature type="transmembrane region" description="Helical" evidence="2">
    <location>
        <begin position="135"/>
        <end position="156"/>
    </location>
</feature>
<evidence type="ECO:0000313" key="3">
    <source>
        <dbReference type="EMBL" id="RZC40614.1"/>
    </source>
</evidence>
<dbReference type="GO" id="GO:0090482">
    <property type="term" value="F:vitamin transmembrane transporter activity"/>
    <property type="evidence" value="ECO:0007669"/>
    <property type="project" value="InterPro"/>
</dbReference>
<dbReference type="SUPFAM" id="SSF103473">
    <property type="entry name" value="MFS general substrate transporter"/>
    <property type="match status" value="1"/>
</dbReference>
<accession>A0A482W685</accession>
<evidence type="ECO:0000313" key="4">
    <source>
        <dbReference type="Proteomes" id="UP000292052"/>
    </source>
</evidence>
<proteinExistence type="inferred from homology"/>
<name>A0A482W685_ASBVE</name>
<dbReference type="PANTHER" id="PTHR10686">
    <property type="entry name" value="FOLATE TRANSPORTER"/>
    <property type="match status" value="1"/>
</dbReference>
<protein>
    <submittedName>
        <fullName evidence="3">Thiamine transporter 1-like</fullName>
    </submittedName>
</protein>
<keyword evidence="2" id="KW-1133">Transmembrane helix</keyword>
<keyword evidence="2" id="KW-0812">Transmembrane</keyword>
<dbReference type="OrthoDB" id="18814at2759"/>
<keyword evidence="2" id="KW-0472">Membrane</keyword>
<feature type="transmembrane region" description="Helical" evidence="2">
    <location>
        <begin position="162"/>
        <end position="181"/>
    </location>
</feature>
<feature type="transmembrane region" description="Helical" evidence="2">
    <location>
        <begin position="104"/>
        <end position="123"/>
    </location>
</feature>
<comment type="similarity">
    <text evidence="1">Belongs to the reduced folate carrier (RFC) transporter (TC 2.A.48) family.</text>
</comment>
<dbReference type="InterPro" id="IPR002666">
    <property type="entry name" value="Folate_carrier"/>
</dbReference>